<protein>
    <submittedName>
        <fullName evidence="2">DUF63 family protein</fullName>
    </submittedName>
</protein>
<keyword evidence="1" id="KW-0812">Transmembrane</keyword>
<sequence length="273" mass="31574">MDIINTIKVFIYQHYIEPINKESGYNYVQEITYGILLFFMVYVFYRSCRMLNISIDRRFATVTIFYVILISLIRALVDAGDIPRSYFTVTPGIVVVMGIYYMFNIIISGLILKKEKYHVLAIIMAIIPTIYLLIIFIKGIVHIEAFFYVFLIVGMIYGAIIYTFKKIDFLKNNLKLDSIDKYAILSQLVDATSTAIGIGVYGYWEQHPLPRFFMDIFGPYVMIPLKLTVVLFVLYIINKEIEDKDLRNILKITIMALGLAPGLRDLFRTILGV</sequence>
<feature type="transmembrane region" description="Helical" evidence="1">
    <location>
        <begin position="31"/>
        <end position="47"/>
    </location>
</feature>
<dbReference type="AlphaFoldDB" id="A0A832YTB9"/>
<feature type="transmembrane region" description="Helical" evidence="1">
    <location>
        <begin position="59"/>
        <end position="77"/>
    </location>
</feature>
<comment type="caution">
    <text evidence="2">The sequence shown here is derived from an EMBL/GenBank/DDBJ whole genome shotgun (WGS) entry which is preliminary data.</text>
</comment>
<keyword evidence="1" id="KW-0472">Membrane</keyword>
<dbReference type="Proteomes" id="UP000605144">
    <property type="component" value="Unassembled WGS sequence"/>
</dbReference>
<feature type="transmembrane region" description="Helical" evidence="1">
    <location>
        <begin position="184"/>
        <end position="204"/>
    </location>
</feature>
<keyword evidence="1" id="KW-1133">Transmembrane helix</keyword>
<feature type="transmembrane region" description="Helical" evidence="1">
    <location>
        <begin position="146"/>
        <end position="164"/>
    </location>
</feature>
<dbReference type="EMBL" id="DQSV01000050">
    <property type="protein sequence ID" value="HIP17168.1"/>
    <property type="molecule type" value="Genomic_DNA"/>
</dbReference>
<dbReference type="Pfam" id="PF01889">
    <property type="entry name" value="DUF63"/>
    <property type="match status" value="1"/>
</dbReference>
<feature type="transmembrane region" description="Helical" evidence="1">
    <location>
        <begin position="89"/>
        <end position="112"/>
    </location>
</feature>
<evidence type="ECO:0000313" key="2">
    <source>
        <dbReference type="EMBL" id="HIP17168.1"/>
    </source>
</evidence>
<feature type="transmembrane region" description="Helical" evidence="1">
    <location>
        <begin position="119"/>
        <end position="140"/>
    </location>
</feature>
<organism evidence="2 3">
    <name type="scientific">Methanothermococcus okinawensis</name>
    <dbReference type="NCBI Taxonomy" id="155863"/>
    <lineage>
        <taxon>Archaea</taxon>
        <taxon>Methanobacteriati</taxon>
        <taxon>Methanobacteriota</taxon>
        <taxon>Methanomada group</taxon>
        <taxon>Methanococci</taxon>
        <taxon>Methanococcales</taxon>
        <taxon>Methanococcaceae</taxon>
        <taxon>Methanothermococcus</taxon>
    </lineage>
</organism>
<name>A0A832YTB9_9EURY</name>
<proteinExistence type="predicted"/>
<gene>
    <name evidence="2" type="ORF">EYG76_02555</name>
</gene>
<dbReference type="PANTHER" id="PTHR40700:SF1">
    <property type="entry name" value="DUF63 DOMAIN-CONTAINING PROTEIN"/>
    <property type="match status" value="1"/>
</dbReference>
<feature type="transmembrane region" description="Helical" evidence="1">
    <location>
        <begin position="216"/>
        <end position="237"/>
    </location>
</feature>
<evidence type="ECO:0000313" key="3">
    <source>
        <dbReference type="Proteomes" id="UP000605144"/>
    </source>
</evidence>
<accession>A0A832YTB9</accession>
<dbReference type="InterPro" id="IPR002749">
    <property type="entry name" value="DUF63"/>
</dbReference>
<reference evidence="2" key="1">
    <citation type="journal article" date="2020" name="ISME J.">
        <title>Gammaproteobacteria mediating utilization of methyl-, sulfur- and petroleum organic compounds in deep ocean hydrothermal plumes.</title>
        <authorList>
            <person name="Zhou Z."/>
            <person name="Liu Y."/>
            <person name="Pan J."/>
            <person name="Cron B.R."/>
            <person name="Toner B.M."/>
            <person name="Anantharaman K."/>
            <person name="Breier J.A."/>
            <person name="Dick G.J."/>
            <person name="Li M."/>
        </authorList>
    </citation>
    <scope>NUCLEOTIDE SEQUENCE</scope>
    <source>
        <strain evidence="2">SZUA-1385</strain>
    </source>
</reference>
<dbReference type="PANTHER" id="PTHR40700">
    <property type="entry name" value="HYPOTHETICAL MEMBRANE PROTEIN, CONSERVED, DUF63 FAMILY"/>
    <property type="match status" value="1"/>
</dbReference>
<evidence type="ECO:0000256" key="1">
    <source>
        <dbReference type="SAM" id="Phobius"/>
    </source>
</evidence>